<dbReference type="Proteomes" id="UP000193420">
    <property type="component" value="Unassembled WGS sequence"/>
</dbReference>
<keyword evidence="1" id="KW-0472">Membrane</keyword>
<accession>A0A1X7KDM6</accession>
<feature type="transmembrane region" description="Helical" evidence="1">
    <location>
        <begin position="26"/>
        <end position="44"/>
    </location>
</feature>
<dbReference type="STRING" id="188872.SAMN03080602_02806"/>
<reference evidence="4" key="1">
    <citation type="submission" date="2017-04" db="EMBL/GenBank/DDBJ databases">
        <authorList>
            <person name="Varghese N."/>
            <person name="Submissions S."/>
        </authorList>
    </citation>
    <scope>NUCLEOTIDE SEQUENCE [LARGE SCALE GENOMIC DNA]</scope>
    <source>
        <strain evidence="4">DSM 19835</strain>
    </source>
</reference>
<proteinExistence type="predicted"/>
<gene>
    <name evidence="3" type="ORF">SAMN03080602_02806</name>
</gene>
<dbReference type="GO" id="GO:0030153">
    <property type="term" value="P:bacteriocin immunity"/>
    <property type="evidence" value="ECO:0007669"/>
    <property type="project" value="InterPro"/>
</dbReference>
<keyword evidence="1" id="KW-0812">Transmembrane</keyword>
<dbReference type="EMBL" id="FXAO01000005">
    <property type="protein sequence ID" value="SMG38991.1"/>
    <property type="molecule type" value="Genomic_DNA"/>
</dbReference>
<dbReference type="InterPro" id="IPR009589">
    <property type="entry name" value="PH_YyaB-like"/>
</dbReference>
<evidence type="ECO:0000313" key="3">
    <source>
        <dbReference type="EMBL" id="SMG38991.1"/>
    </source>
</evidence>
<sequence length="125" mass="13815">MVVAVLLLLLAPIVQLLKYSLSIGPILLLLPSIFIGYHFVSTYYEIGNGVLRVKSGFLVNRSIPISSITKLEATKNPISAPATSFDRLEVFYNKYESVIISPKGKRAFIGHLKQLNPQIQDNTGL</sequence>
<evidence type="ECO:0000256" key="1">
    <source>
        <dbReference type="SAM" id="Phobius"/>
    </source>
</evidence>
<dbReference type="RefSeq" id="WP_176225631.1">
    <property type="nucleotide sequence ID" value="NZ_FXAO01000005.1"/>
</dbReference>
<protein>
    <submittedName>
        <fullName evidence="3">PH domain-containing protein</fullName>
    </submittedName>
</protein>
<dbReference type="Pfam" id="PF06713">
    <property type="entry name" value="bPH_4"/>
    <property type="match status" value="1"/>
</dbReference>
<keyword evidence="4" id="KW-1185">Reference proteome</keyword>
<dbReference type="AlphaFoldDB" id="A0A1X7KDM6"/>
<evidence type="ECO:0000313" key="4">
    <source>
        <dbReference type="Proteomes" id="UP000193420"/>
    </source>
</evidence>
<name>A0A1X7KDM6_9FLAO</name>
<keyword evidence="1" id="KW-1133">Transmembrane helix</keyword>
<organism evidence="3 4">
    <name type="scientific">Arenibacter troitsensis</name>
    <dbReference type="NCBI Taxonomy" id="188872"/>
    <lineage>
        <taxon>Bacteria</taxon>
        <taxon>Pseudomonadati</taxon>
        <taxon>Bacteroidota</taxon>
        <taxon>Flavobacteriia</taxon>
        <taxon>Flavobacteriales</taxon>
        <taxon>Flavobacteriaceae</taxon>
        <taxon>Arenibacter</taxon>
    </lineage>
</organism>
<feature type="domain" description="Uncharacterized protein YyaB-like PH" evidence="2">
    <location>
        <begin position="42"/>
        <end position="116"/>
    </location>
</feature>
<evidence type="ECO:0000259" key="2">
    <source>
        <dbReference type="Pfam" id="PF06713"/>
    </source>
</evidence>